<evidence type="ECO:0000313" key="3">
    <source>
        <dbReference type="Proteomes" id="UP000036959"/>
    </source>
</evidence>
<dbReference type="InterPro" id="IPR001173">
    <property type="entry name" value="Glyco_trans_2-like"/>
</dbReference>
<protein>
    <submittedName>
        <fullName evidence="2">Sugar transferase</fullName>
    </submittedName>
</protein>
<accession>A0A0L0MDN9</accession>
<dbReference type="PATRIC" id="fig|242163.4.peg.6074"/>
<dbReference type="AlphaFoldDB" id="A0A0L0MDN9"/>
<dbReference type="EMBL" id="LFJJ01000063">
    <property type="protein sequence ID" value="KND60416.1"/>
    <property type="molecule type" value="Genomic_DNA"/>
</dbReference>
<organism evidence="2 3">
    <name type="scientific">Candidatus Burkholderia verschuerenii</name>
    <dbReference type="NCBI Taxonomy" id="242163"/>
    <lineage>
        <taxon>Bacteria</taxon>
        <taxon>Pseudomonadati</taxon>
        <taxon>Pseudomonadota</taxon>
        <taxon>Betaproteobacteria</taxon>
        <taxon>Burkholderiales</taxon>
        <taxon>Burkholderiaceae</taxon>
        <taxon>Burkholderia</taxon>
    </lineage>
</organism>
<keyword evidence="3" id="KW-1185">Reference proteome</keyword>
<gene>
    <name evidence="2" type="ORF">BVER_03870c</name>
</gene>
<comment type="caution">
    <text evidence="2">The sequence shown here is derived from an EMBL/GenBank/DDBJ whole genome shotgun (WGS) entry which is preliminary data.</text>
</comment>
<evidence type="ECO:0000259" key="1">
    <source>
        <dbReference type="Pfam" id="PF00535"/>
    </source>
</evidence>
<dbReference type="OrthoDB" id="5180856at2"/>
<dbReference type="SUPFAM" id="SSF53448">
    <property type="entry name" value="Nucleotide-diphospho-sugar transferases"/>
    <property type="match status" value="1"/>
</dbReference>
<reference evidence="3" key="1">
    <citation type="submission" date="2015-06" db="EMBL/GenBank/DDBJ databases">
        <title>Comparative genomics of Burkholderia leaf nodule symbionts.</title>
        <authorList>
            <person name="Carlier A."/>
            <person name="Eberl L."/>
            <person name="Pinto-Carbo M."/>
        </authorList>
    </citation>
    <scope>NUCLEOTIDE SEQUENCE [LARGE SCALE GENOMIC DNA]</scope>
    <source>
        <strain evidence="3">UZHbot4</strain>
    </source>
</reference>
<dbReference type="Pfam" id="PF00535">
    <property type="entry name" value="Glycos_transf_2"/>
    <property type="match status" value="1"/>
</dbReference>
<proteinExistence type="predicted"/>
<evidence type="ECO:0000313" key="2">
    <source>
        <dbReference type="EMBL" id="KND60416.1"/>
    </source>
</evidence>
<sequence length="318" mass="36070">MNAMDVPVIVFAYKRPDHLRKTLAALAASKGAKDTDVFIFCDGPRKPADADAVARTRKVAQNANGFRSVFVCAAEANQGLGPSVIAGVSRVLAEHDAVIVVEDDVEVAPGFLTFMRESLTRYHHDRRVFSVAGYALPVEGREAFGDVFFVPRICSWGWATWRDRWRSVDWDASSYQSFINDRRARAEFSRAGRDMLDMLVNQIEGEAESWAIRFDFGRFVNGDALTLYPVQSLAQNIGADGSGQHQGSTTHYETQVCSQIHFEFPQQVREAESMTREFARFYPRPWPSRLAIWARRLHVHGPMRDLFRYVFDNPKVRT</sequence>
<keyword evidence="2" id="KW-0808">Transferase</keyword>
<dbReference type="GO" id="GO:0016740">
    <property type="term" value="F:transferase activity"/>
    <property type="evidence" value="ECO:0007669"/>
    <property type="project" value="UniProtKB-KW"/>
</dbReference>
<dbReference type="InterPro" id="IPR029044">
    <property type="entry name" value="Nucleotide-diphossugar_trans"/>
</dbReference>
<dbReference type="Gene3D" id="3.90.550.10">
    <property type="entry name" value="Spore Coat Polysaccharide Biosynthesis Protein SpsA, Chain A"/>
    <property type="match status" value="1"/>
</dbReference>
<feature type="domain" description="Glycosyltransferase 2-like" evidence="1">
    <location>
        <begin position="8"/>
        <end position="124"/>
    </location>
</feature>
<dbReference type="RefSeq" id="WP_157056043.1">
    <property type="nucleotide sequence ID" value="NZ_LFJJ01000063.1"/>
</dbReference>
<name>A0A0L0MDN9_9BURK</name>
<dbReference type="Proteomes" id="UP000036959">
    <property type="component" value="Unassembled WGS sequence"/>
</dbReference>